<organism evidence="1 2">
    <name type="scientific">Portunus trituberculatus</name>
    <name type="common">Swimming crab</name>
    <name type="synonym">Neptunus trituberculatus</name>
    <dbReference type="NCBI Taxonomy" id="210409"/>
    <lineage>
        <taxon>Eukaryota</taxon>
        <taxon>Metazoa</taxon>
        <taxon>Ecdysozoa</taxon>
        <taxon>Arthropoda</taxon>
        <taxon>Crustacea</taxon>
        <taxon>Multicrustacea</taxon>
        <taxon>Malacostraca</taxon>
        <taxon>Eumalacostraca</taxon>
        <taxon>Eucarida</taxon>
        <taxon>Decapoda</taxon>
        <taxon>Pleocyemata</taxon>
        <taxon>Brachyura</taxon>
        <taxon>Eubrachyura</taxon>
        <taxon>Portunoidea</taxon>
        <taxon>Portunidae</taxon>
        <taxon>Portuninae</taxon>
        <taxon>Portunus</taxon>
    </lineage>
</organism>
<comment type="caution">
    <text evidence="1">The sequence shown here is derived from an EMBL/GenBank/DDBJ whole genome shotgun (WGS) entry which is preliminary data.</text>
</comment>
<reference evidence="1 2" key="1">
    <citation type="submission" date="2019-05" db="EMBL/GenBank/DDBJ databases">
        <title>Another draft genome of Portunus trituberculatus and its Hox gene families provides insights of decapod evolution.</title>
        <authorList>
            <person name="Jeong J.-H."/>
            <person name="Song I."/>
            <person name="Kim S."/>
            <person name="Choi T."/>
            <person name="Kim D."/>
            <person name="Ryu S."/>
            <person name="Kim W."/>
        </authorList>
    </citation>
    <scope>NUCLEOTIDE SEQUENCE [LARGE SCALE GENOMIC DNA]</scope>
    <source>
        <tissue evidence="1">Muscle</tissue>
    </source>
</reference>
<name>A0A5B7GQQ4_PORTR</name>
<accession>A0A5B7GQQ4</accession>
<dbReference type="AlphaFoldDB" id="A0A5B7GQQ4"/>
<sequence length="66" mass="7423">MHALPPLTHHRVEVTLSLTRQHGSSDLGHERRAHVSVLVRWSLPPIFVRECEEIEMGGVFGDGGVW</sequence>
<proteinExistence type="predicted"/>
<gene>
    <name evidence="1" type="ORF">E2C01_053976</name>
</gene>
<evidence type="ECO:0000313" key="2">
    <source>
        <dbReference type="Proteomes" id="UP000324222"/>
    </source>
</evidence>
<dbReference type="EMBL" id="VSRR010017015">
    <property type="protein sequence ID" value="MPC59943.1"/>
    <property type="molecule type" value="Genomic_DNA"/>
</dbReference>
<evidence type="ECO:0000313" key="1">
    <source>
        <dbReference type="EMBL" id="MPC59943.1"/>
    </source>
</evidence>
<dbReference type="Proteomes" id="UP000324222">
    <property type="component" value="Unassembled WGS sequence"/>
</dbReference>
<protein>
    <submittedName>
        <fullName evidence="1">Uncharacterized protein</fullName>
    </submittedName>
</protein>
<keyword evidence="2" id="KW-1185">Reference proteome</keyword>